<accession>A0A8J5UHZ3</accession>
<feature type="signal peptide" evidence="2">
    <location>
        <begin position="1"/>
        <end position="20"/>
    </location>
</feature>
<protein>
    <submittedName>
        <fullName evidence="3">Uncharacterized protein</fullName>
    </submittedName>
</protein>
<dbReference type="Proteomes" id="UP000693942">
    <property type="component" value="Unassembled WGS sequence"/>
</dbReference>
<evidence type="ECO:0000313" key="4">
    <source>
        <dbReference type="Proteomes" id="UP000693942"/>
    </source>
</evidence>
<reference evidence="3" key="1">
    <citation type="submission" date="2021-04" db="EMBL/GenBank/DDBJ databases">
        <title>First draft genome resource for Brassicaceae pathogens Fusarium oxysporum f. sp. raphani and Fusarium oxysporum f. sp. rapae.</title>
        <authorList>
            <person name="Asai S."/>
        </authorList>
    </citation>
    <scope>NUCLEOTIDE SEQUENCE</scope>
    <source>
        <strain evidence="3">Tf1262</strain>
    </source>
</reference>
<dbReference type="EMBL" id="JAELUR010000001">
    <property type="protein sequence ID" value="KAG7437598.1"/>
    <property type="molecule type" value="Genomic_DNA"/>
</dbReference>
<evidence type="ECO:0000313" key="3">
    <source>
        <dbReference type="EMBL" id="KAG7437598.1"/>
    </source>
</evidence>
<comment type="caution">
    <text evidence="3">The sequence shown here is derived from an EMBL/GenBank/DDBJ whole genome shotgun (WGS) entry which is preliminary data.</text>
</comment>
<evidence type="ECO:0000256" key="2">
    <source>
        <dbReference type="SAM" id="SignalP"/>
    </source>
</evidence>
<dbReference type="AlphaFoldDB" id="A0A8J5UHZ3"/>
<feature type="region of interest" description="Disordered" evidence="1">
    <location>
        <begin position="137"/>
        <end position="156"/>
    </location>
</feature>
<evidence type="ECO:0000256" key="1">
    <source>
        <dbReference type="SAM" id="MobiDB-lite"/>
    </source>
</evidence>
<name>A0A8J5UHZ3_FUSOX</name>
<sequence>MKFSTTFASLVAYCAIGVHSMPSSPEAASDLTTRNENIFEKRACYNGKKTYGCDKGWCWKKCDVKTDNSVRQSGTWCWAKWNWGWGDGNWVSCHYDSDCKKAFAGEADCAGASCNPIPSSTKLSVEQGSAQLDTLKIPRANDRLPATPQGAGISLE</sequence>
<proteinExistence type="predicted"/>
<gene>
    <name evidence="3" type="ORF">Forpi1262_v000844</name>
</gene>
<feature type="chain" id="PRO_5035248094" evidence="2">
    <location>
        <begin position="21"/>
        <end position="156"/>
    </location>
</feature>
<keyword evidence="2" id="KW-0732">Signal</keyword>
<organism evidence="3 4">
    <name type="scientific">Fusarium oxysporum f. sp. raphani</name>
    <dbReference type="NCBI Taxonomy" id="96318"/>
    <lineage>
        <taxon>Eukaryota</taxon>
        <taxon>Fungi</taxon>
        <taxon>Dikarya</taxon>
        <taxon>Ascomycota</taxon>
        <taxon>Pezizomycotina</taxon>
        <taxon>Sordariomycetes</taxon>
        <taxon>Hypocreomycetidae</taxon>
        <taxon>Hypocreales</taxon>
        <taxon>Nectriaceae</taxon>
        <taxon>Fusarium</taxon>
        <taxon>Fusarium oxysporum species complex</taxon>
    </lineage>
</organism>